<comment type="caution">
    <text evidence="4">The sequence shown here is derived from an EMBL/GenBank/DDBJ whole genome shotgun (WGS) entry which is preliminary data.</text>
</comment>
<comment type="function">
    <text evidence="3">Together with the chaperonin GroEL, plays an essential role in assisting protein folding. The GroEL-GroES system forms a nano-cage that allows encapsulation of the non-native substrate proteins and provides a physical environment optimized to promote and accelerate protein folding. GroES binds to the apical surface of the GroEL ring, thereby capping the opening of the GroEL channel.</text>
</comment>
<keyword evidence="2 3" id="KW-0143">Chaperone</keyword>
<evidence type="ECO:0000256" key="3">
    <source>
        <dbReference type="RuleBase" id="RU000535"/>
    </source>
</evidence>
<dbReference type="SMART" id="SM00883">
    <property type="entry name" value="Cpn10"/>
    <property type="match status" value="1"/>
</dbReference>
<evidence type="ECO:0000313" key="4">
    <source>
        <dbReference type="EMBL" id="MFC4836152.1"/>
    </source>
</evidence>
<dbReference type="PRINTS" id="PR00297">
    <property type="entry name" value="CHAPERONIN10"/>
</dbReference>
<reference evidence="5" key="1">
    <citation type="journal article" date="2019" name="Int. J. Syst. Evol. Microbiol.">
        <title>The Global Catalogue of Microorganisms (GCM) 10K type strain sequencing project: providing services to taxonomists for standard genome sequencing and annotation.</title>
        <authorList>
            <consortium name="The Broad Institute Genomics Platform"/>
            <consortium name="The Broad Institute Genome Sequencing Center for Infectious Disease"/>
            <person name="Wu L."/>
            <person name="Ma J."/>
        </authorList>
    </citation>
    <scope>NUCLEOTIDE SEQUENCE [LARGE SCALE GENOMIC DNA]</scope>
    <source>
        <strain evidence="5">CCUG 50347</strain>
    </source>
</reference>
<comment type="subunit">
    <text evidence="3">Heptamer of 7 subunits arranged in a ring.</text>
</comment>
<dbReference type="EMBL" id="JBHSIM010000057">
    <property type="protein sequence ID" value="MFC4836152.1"/>
    <property type="molecule type" value="Genomic_DNA"/>
</dbReference>
<gene>
    <name evidence="4" type="ORF">ACFPEL_27340</name>
</gene>
<dbReference type="CDD" id="cd00320">
    <property type="entry name" value="cpn10"/>
    <property type="match status" value="1"/>
</dbReference>
<keyword evidence="5" id="KW-1185">Reference proteome</keyword>
<dbReference type="Proteomes" id="UP001595909">
    <property type="component" value="Unassembled WGS sequence"/>
</dbReference>
<protein>
    <recommendedName>
        <fullName evidence="3">10 kDa chaperonin</fullName>
    </recommendedName>
</protein>
<evidence type="ECO:0000256" key="2">
    <source>
        <dbReference type="ARBA" id="ARBA00023186"/>
    </source>
</evidence>
<dbReference type="InterPro" id="IPR011032">
    <property type="entry name" value="GroES-like_sf"/>
</dbReference>
<evidence type="ECO:0000313" key="5">
    <source>
        <dbReference type="Proteomes" id="UP001595909"/>
    </source>
</evidence>
<sequence length="111" mass="12010">MSDPRLEIQMLHDRVMVAPAQGDGERRSSGGIVIPATAQTPKKLVWGDVYGTGQHVRSVAVGDRVLYGQDDHFEVDVSGRSFVVLRERDLHAVASATTESTRSSSGTGLYL</sequence>
<dbReference type="Pfam" id="PF00166">
    <property type="entry name" value="Cpn10"/>
    <property type="match status" value="1"/>
</dbReference>
<dbReference type="InterPro" id="IPR020818">
    <property type="entry name" value="Chaperonin_GroES"/>
</dbReference>
<dbReference type="SUPFAM" id="SSF50129">
    <property type="entry name" value="GroES-like"/>
    <property type="match status" value="1"/>
</dbReference>
<evidence type="ECO:0000256" key="1">
    <source>
        <dbReference type="ARBA" id="ARBA00006975"/>
    </source>
</evidence>
<comment type="similarity">
    <text evidence="1 3">Belongs to the GroES chaperonin family.</text>
</comment>
<organism evidence="4 5">
    <name type="scientific">Actinomycetospora chibensis</name>
    <dbReference type="NCBI Taxonomy" id="663606"/>
    <lineage>
        <taxon>Bacteria</taxon>
        <taxon>Bacillati</taxon>
        <taxon>Actinomycetota</taxon>
        <taxon>Actinomycetes</taxon>
        <taxon>Pseudonocardiales</taxon>
        <taxon>Pseudonocardiaceae</taxon>
        <taxon>Actinomycetospora</taxon>
    </lineage>
</organism>
<accession>A0ABV9RS13</accession>
<dbReference type="InterPro" id="IPR037124">
    <property type="entry name" value="Chaperonin_GroES_sf"/>
</dbReference>
<name>A0ABV9RS13_9PSEU</name>
<dbReference type="Gene3D" id="2.30.33.40">
    <property type="entry name" value="GroES chaperonin"/>
    <property type="match status" value="1"/>
</dbReference>
<dbReference type="RefSeq" id="WP_274192158.1">
    <property type="nucleotide sequence ID" value="NZ_BAABHN010000057.1"/>
</dbReference>
<proteinExistence type="inferred from homology"/>